<dbReference type="EMBL" id="CABVMM010000008">
    <property type="protein sequence ID" value="VVV00979.1"/>
    <property type="molecule type" value="Genomic_DNA"/>
</dbReference>
<keyword evidence="1" id="KW-0067">ATP-binding</keyword>
<keyword evidence="1" id="KW-0347">Helicase</keyword>
<name>A0AC61Y8Z0_9FLAO</name>
<organism evidence="1 2">
    <name type="scientific">Mesonia oceanica</name>
    <dbReference type="NCBI Taxonomy" id="2687242"/>
    <lineage>
        <taxon>Bacteria</taxon>
        <taxon>Pseudomonadati</taxon>
        <taxon>Bacteroidota</taxon>
        <taxon>Flavobacteriia</taxon>
        <taxon>Flavobacteriales</taxon>
        <taxon>Flavobacteriaceae</taxon>
        <taxon>Mesonia</taxon>
    </lineage>
</organism>
<protein>
    <submittedName>
        <fullName evidence="1">ATP-dependent DNA helicase RecQ</fullName>
        <ecNumber evidence="1">3.6.4.12</ecNumber>
    </submittedName>
</protein>
<reference evidence="1" key="1">
    <citation type="submission" date="2019-09" db="EMBL/GenBank/DDBJ databases">
        <authorList>
            <person name="Rodrigo-Torres L."/>
            <person name="Arahal R. D."/>
            <person name="Lucena T."/>
        </authorList>
    </citation>
    <scope>NUCLEOTIDE SEQUENCE</scope>
    <source>
        <strain evidence="1">ISS653</strain>
    </source>
</reference>
<evidence type="ECO:0000313" key="1">
    <source>
        <dbReference type="EMBL" id="VVV00979.1"/>
    </source>
</evidence>
<evidence type="ECO:0000313" key="2">
    <source>
        <dbReference type="Proteomes" id="UP000356253"/>
    </source>
</evidence>
<keyword evidence="1" id="KW-0547">Nucleotide-binding</keyword>
<keyword evidence="2" id="KW-1185">Reference proteome</keyword>
<dbReference type="Proteomes" id="UP000356253">
    <property type="component" value="Unassembled WGS sequence"/>
</dbReference>
<proteinExistence type="predicted"/>
<keyword evidence="1" id="KW-0378">Hydrolase</keyword>
<sequence>MQEGICVVISPLIALMQDQVNNLQEKGIPALMLKGGISYTELDQTLDNCIFGKYKFLYLSPERLNQELVQERMKQMNVSFLVVDEAHCISEWGHDFRPAYQKISDFKNLKPKVKTIALTATATQKVVKDIQKFLEIPEAKIIKQSFNRENISLLTEKFEDKNYKLLQFFQQNSGSTIIYVRNRSATEELSNFLQSHNIQAAAFHGGLNNQVKEQLLKNWLSEKIQVMIATTAFGMGIDKANVRNIIHYHLPESLESFYQEAGRAGRDGHEAKALLLYQEADVLRLKNQFLKILPTVEDVRWIYKKINSYFSIAFGEGSEQLYNFNFIEFCKTYELHPGKTYQVLQLLDRAGIFNFKKEYHQRLEVTFKVSPKQVDYFSAENQKYFPLLQVLTRNYSGIFENFVHINKKDLQYKSALSSKETQVYLQQLKDQEIIDLRTVNQDTSLFMLKPREDFATINPLIPYIQQQYKNKAAKVNSVINYIENNEVCKMVQLLSYFGETEIKPCGKCSVCLTRKTSEKINKKEIATHILSLIKNNALTSRELLSKTNYRESLVLEILQLLEQKNIIYLSPKKTYFIK</sequence>
<comment type="caution">
    <text evidence="1">The sequence shown here is derived from an EMBL/GenBank/DDBJ whole genome shotgun (WGS) entry which is preliminary data.</text>
</comment>
<dbReference type="EC" id="3.6.4.12" evidence="1"/>
<gene>
    <name evidence="1" type="primary">recQ_2</name>
    <name evidence="1" type="ORF">FVB9532_02257</name>
</gene>
<accession>A0AC61Y8Z0</accession>